<evidence type="ECO:0000256" key="1">
    <source>
        <dbReference type="SAM" id="MobiDB-lite"/>
    </source>
</evidence>
<gene>
    <name evidence="2" type="ORF">ONZ51_g2723</name>
</gene>
<dbReference type="AlphaFoldDB" id="A0AAD7U1J1"/>
<keyword evidence="3" id="KW-1185">Reference proteome</keyword>
<accession>A0AAD7U1J1</accession>
<feature type="unsure residue" description="D or N" evidence="2">
    <location>
        <position position="104"/>
    </location>
</feature>
<evidence type="ECO:0000313" key="2">
    <source>
        <dbReference type="EMBL" id="KAJ8489790.1"/>
    </source>
</evidence>
<sequence length="172" mass="17075">MAVEIISNAAPLPADASVPAAVVDKRALCAAAPTLIPLAPATVGAAEVISDLLPPSQIGGNISDDGAGEQPVQAAELAGALVSDRASDDDSATGGSDSGDDDDDGWATRGGPTGPTASQARSNVKVPKPQPGSGTTPQTQGQPTPIQPTQSNRTAQPAPTAQPKQTKAQKKK</sequence>
<protein>
    <submittedName>
        <fullName evidence="2">Uncharacterized protein</fullName>
    </submittedName>
</protein>
<feature type="region of interest" description="Disordered" evidence="1">
    <location>
        <begin position="60"/>
        <end position="172"/>
    </location>
</feature>
<feature type="compositionally biased region" description="Low complexity" evidence="1">
    <location>
        <begin position="131"/>
        <end position="166"/>
    </location>
</feature>
<organism evidence="2 3">
    <name type="scientific">Trametes cubensis</name>
    <dbReference type="NCBI Taxonomy" id="1111947"/>
    <lineage>
        <taxon>Eukaryota</taxon>
        <taxon>Fungi</taxon>
        <taxon>Dikarya</taxon>
        <taxon>Basidiomycota</taxon>
        <taxon>Agaricomycotina</taxon>
        <taxon>Agaricomycetes</taxon>
        <taxon>Polyporales</taxon>
        <taxon>Polyporaceae</taxon>
        <taxon>Trametes</taxon>
    </lineage>
</organism>
<proteinExistence type="predicted"/>
<dbReference type="EMBL" id="JAPEVG010000044">
    <property type="protein sequence ID" value="KAJ8489790.1"/>
    <property type="molecule type" value="Genomic_DNA"/>
</dbReference>
<comment type="caution">
    <text evidence="2">The sequence shown here is derived from an EMBL/GenBank/DDBJ whole genome shotgun (WGS) entry which is preliminary data.</text>
</comment>
<reference evidence="2" key="1">
    <citation type="submission" date="2022-11" db="EMBL/GenBank/DDBJ databases">
        <title>Genome Sequence of Cubamyces cubensis.</title>
        <authorList>
            <person name="Buettner E."/>
        </authorList>
    </citation>
    <scope>NUCLEOTIDE SEQUENCE</scope>
    <source>
        <strain evidence="2">MPL-01</strain>
    </source>
</reference>
<evidence type="ECO:0000313" key="3">
    <source>
        <dbReference type="Proteomes" id="UP001215151"/>
    </source>
</evidence>
<dbReference type="Proteomes" id="UP001215151">
    <property type="component" value="Unassembled WGS sequence"/>
</dbReference>
<name>A0AAD7U1J1_9APHY</name>